<evidence type="ECO:0000313" key="1">
    <source>
        <dbReference type="EMBL" id="MBA0571375.1"/>
    </source>
</evidence>
<organism evidence="1 2">
    <name type="scientific">Gossypium lobatum</name>
    <dbReference type="NCBI Taxonomy" id="34289"/>
    <lineage>
        <taxon>Eukaryota</taxon>
        <taxon>Viridiplantae</taxon>
        <taxon>Streptophyta</taxon>
        <taxon>Embryophyta</taxon>
        <taxon>Tracheophyta</taxon>
        <taxon>Spermatophyta</taxon>
        <taxon>Magnoliopsida</taxon>
        <taxon>eudicotyledons</taxon>
        <taxon>Gunneridae</taxon>
        <taxon>Pentapetalae</taxon>
        <taxon>rosids</taxon>
        <taxon>malvids</taxon>
        <taxon>Malvales</taxon>
        <taxon>Malvaceae</taxon>
        <taxon>Malvoideae</taxon>
        <taxon>Gossypium</taxon>
    </lineage>
</organism>
<dbReference type="AlphaFoldDB" id="A0A7J8N389"/>
<accession>A0A7J8N389</accession>
<comment type="caution">
    <text evidence="1">The sequence shown here is derived from an EMBL/GenBank/DDBJ whole genome shotgun (WGS) entry which is preliminary data.</text>
</comment>
<gene>
    <name evidence="1" type="ORF">Golob_004952</name>
</gene>
<sequence length="27" mass="2959">MISGSLIWDDGVHQVRSPIVAYSSLVE</sequence>
<dbReference type="Proteomes" id="UP000593572">
    <property type="component" value="Unassembled WGS sequence"/>
</dbReference>
<dbReference type="EMBL" id="JABEZX010000011">
    <property type="protein sequence ID" value="MBA0571375.1"/>
    <property type="molecule type" value="Genomic_DNA"/>
</dbReference>
<proteinExistence type="predicted"/>
<evidence type="ECO:0000313" key="2">
    <source>
        <dbReference type="Proteomes" id="UP000593572"/>
    </source>
</evidence>
<protein>
    <submittedName>
        <fullName evidence="1">Uncharacterized protein</fullName>
    </submittedName>
</protein>
<name>A0A7J8N389_9ROSI</name>
<keyword evidence="2" id="KW-1185">Reference proteome</keyword>
<dbReference type="Gene3D" id="2.60.40.2310">
    <property type="match status" value="1"/>
</dbReference>
<reference evidence="1 2" key="1">
    <citation type="journal article" date="2019" name="Genome Biol. Evol.">
        <title>Insights into the evolution of the New World diploid cottons (Gossypium, subgenus Houzingenia) based on genome sequencing.</title>
        <authorList>
            <person name="Grover C.E."/>
            <person name="Arick M.A. 2nd"/>
            <person name="Thrash A."/>
            <person name="Conover J.L."/>
            <person name="Sanders W.S."/>
            <person name="Peterson D.G."/>
            <person name="Frelichowski J.E."/>
            <person name="Scheffler J.A."/>
            <person name="Scheffler B.E."/>
            <person name="Wendel J.F."/>
        </authorList>
    </citation>
    <scope>NUCLEOTIDE SEQUENCE [LARGE SCALE GENOMIC DNA]</scope>
    <source>
        <strain evidence="1">157</strain>
        <tissue evidence="1">Leaf</tissue>
    </source>
</reference>